<gene>
    <name evidence="9" type="ORF">VFH_IV079360</name>
</gene>
<dbReference type="PROSITE" id="PS00138">
    <property type="entry name" value="SUBTILASE_SER"/>
    <property type="match status" value="1"/>
</dbReference>
<accession>A0AAV1AFX3</accession>
<dbReference type="Pfam" id="PF00082">
    <property type="entry name" value="Peptidase_S8"/>
    <property type="match status" value="1"/>
</dbReference>
<keyword evidence="6" id="KW-0720">Serine protease</keyword>
<proteinExistence type="inferred from homology"/>
<dbReference type="Proteomes" id="UP001157006">
    <property type="component" value="Chromosome 4"/>
</dbReference>
<dbReference type="InterPro" id="IPR015500">
    <property type="entry name" value="Peptidase_S8_subtilisin-rel"/>
</dbReference>
<comment type="similarity">
    <text evidence="2 7">Belongs to the peptidase S8 family.</text>
</comment>
<evidence type="ECO:0000256" key="7">
    <source>
        <dbReference type="PROSITE-ProRule" id="PRU01240"/>
    </source>
</evidence>
<protein>
    <recommendedName>
        <fullName evidence="8">Peptidase S8/S53 domain-containing protein</fullName>
    </recommendedName>
</protein>
<evidence type="ECO:0000256" key="3">
    <source>
        <dbReference type="ARBA" id="ARBA00022670"/>
    </source>
</evidence>
<evidence type="ECO:0000313" key="10">
    <source>
        <dbReference type="Proteomes" id="UP001157006"/>
    </source>
</evidence>
<dbReference type="PROSITE" id="PS51892">
    <property type="entry name" value="SUBTILASE"/>
    <property type="match status" value="1"/>
</dbReference>
<feature type="domain" description="Peptidase S8/S53" evidence="8">
    <location>
        <begin position="49"/>
        <end position="381"/>
    </location>
</feature>
<keyword evidence="5" id="KW-0378">Hydrolase</keyword>
<keyword evidence="3" id="KW-0645">Protease</keyword>
<dbReference type="EMBL" id="OX451739">
    <property type="protein sequence ID" value="CAI8608337.1"/>
    <property type="molecule type" value="Genomic_DNA"/>
</dbReference>
<reference evidence="9 10" key="1">
    <citation type="submission" date="2023-01" db="EMBL/GenBank/DDBJ databases">
        <authorList>
            <person name="Kreplak J."/>
        </authorList>
    </citation>
    <scope>NUCLEOTIDE SEQUENCE [LARGE SCALE GENOMIC DNA]</scope>
</reference>
<dbReference type="GO" id="GO:0006508">
    <property type="term" value="P:proteolysis"/>
    <property type="evidence" value="ECO:0007669"/>
    <property type="project" value="UniProtKB-KW"/>
</dbReference>
<evidence type="ECO:0000259" key="8">
    <source>
        <dbReference type="Pfam" id="PF00082"/>
    </source>
</evidence>
<dbReference type="AlphaFoldDB" id="A0AAV1AFX3"/>
<keyword evidence="10" id="KW-1185">Reference proteome</keyword>
<dbReference type="SUPFAM" id="SSF52743">
    <property type="entry name" value="Subtilisin-like"/>
    <property type="match status" value="1"/>
</dbReference>
<dbReference type="InterPro" id="IPR000209">
    <property type="entry name" value="Peptidase_S8/S53_dom"/>
</dbReference>
<evidence type="ECO:0000256" key="1">
    <source>
        <dbReference type="ARBA" id="ARBA00004613"/>
    </source>
</evidence>
<dbReference type="InterPro" id="IPR023828">
    <property type="entry name" value="Peptidase_S8_Ser-AS"/>
</dbReference>
<dbReference type="PANTHER" id="PTHR10795">
    <property type="entry name" value="PROPROTEIN CONVERTASE SUBTILISIN/KEXIN"/>
    <property type="match status" value="1"/>
</dbReference>
<sequence length="391" mass="42341">MWRCIFCNLSSSQHVEQVIGDSEIENRLVQSYKRSFNGFAAIFNDQQKEKLLDMKEENARDETGHRTHTTSIAGGREVQDVSFYDLTKGTARGGVPSSRIAVYKLCGADGTCSGSNTLAAFDDAIADGVDIITISIGGSNALEFLKYPIAIGSFHAMEKGILTSHSTENSGPRPRSIASVTPWLFSVATSTIDLQFIDKLILGNENTIIGKSVNTFPSNGTKIPIAHDTCFYNFGQKMVKDYLIAQSYIKYTKFPVAEILKSEIFHDTTAPRIASFSSRGPNSIVLDIMKPDISAPGVDILAAFSPLAPPSGHVTDTRKASYNILSGTSMACPHITGIIAYVKSFHPNWSPTTIKSAIMTTTKPVNDTYNDLAGEFSYGSGNANPQLAVNP</sequence>
<dbReference type="PRINTS" id="PR00723">
    <property type="entry name" value="SUBTILISIN"/>
</dbReference>
<evidence type="ECO:0000313" key="9">
    <source>
        <dbReference type="EMBL" id="CAI8608337.1"/>
    </source>
</evidence>
<comment type="subcellular location">
    <subcellularLocation>
        <location evidence="1">Secreted</location>
    </subcellularLocation>
</comment>
<keyword evidence="4" id="KW-0732">Signal</keyword>
<evidence type="ECO:0000256" key="2">
    <source>
        <dbReference type="ARBA" id="ARBA00011073"/>
    </source>
</evidence>
<dbReference type="InterPro" id="IPR036852">
    <property type="entry name" value="Peptidase_S8/S53_dom_sf"/>
</dbReference>
<dbReference type="Gene3D" id="3.40.50.200">
    <property type="entry name" value="Peptidase S8/S53 domain"/>
    <property type="match status" value="1"/>
</dbReference>
<comment type="caution">
    <text evidence="7">Lacks conserved residue(s) required for the propagation of feature annotation.</text>
</comment>
<name>A0AAV1AFX3_VICFA</name>
<evidence type="ECO:0000256" key="6">
    <source>
        <dbReference type="ARBA" id="ARBA00022825"/>
    </source>
</evidence>
<organism evidence="9 10">
    <name type="scientific">Vicia faba</name>
    <name type="common">Broad bean</name>
    <name type="synonym">Faba vulgaris</name>
    <dbReference type="NCBI Taxonomy" id="3906"/>
    <lineage>
        <taxon>Eukaryota</taxon>
        <taxon>Viridiplantae</taxon>
        <taxon>Streptophyta</taxon>
        <taxon>Embryophyta</taxon>
        <taxon>Tracheophyta</taxon>
        <taxon>Spermatophyta</taxon>
        <taxon>Magnoliopsida</taxon>
        <taxon>eudicotyledons</taxon>
        <taxon>Gunneridae</taxon>
        <taxon>Pentapetalae</taxon>
        <taxon>rosids</taxon>
        <taxon>fabids</taxon>
        <taxon>Fabales</taxon>
        <taxon>Fabaceae</taxon>
        <taxon>Papilionoideae</taxon>
        <taxon>50 kb inversion clade</taxon>
        <taxon>NPAAA clade</taxon>
        <taxon>Hologalegina</taxon>
        <taxon>IRL clade</taxon>
        <taxon>Fabeae</taxon>
        <taxon>Vicia</taxon>
    </lineage>
</organism>
<dbReference type="GO" id="GO:0005576">
    <property type="term" value="C:extracellular region"/>
    <property type="evidence" value="ECO:0007669"/>
    <property type="project" value="UniProtKB-SubCell"/>
</dbReference>
<evidence type="ECO:0000256" key="4">
    <source>
        <dbReference type="ARBA" id="ARBA00022729"/>
    </source>
</evidence>
<evidence type="ECO:0000256" key="5">
    <source>
        <dbReference type="ARBA" id="ARBA00022801"/>
    </source>
</evidence>
<dbReference type="GO" id="GO:0004252">
    <property type="term" value="F:serine-type endopeptidase activity"/>
    <property type="evidence" value="ECO:0007669"/>
    <property type="project" value="InterPro"/>
</dbReference>
<dbReference type="InterPro" id="IPR045051">
    <property type="entry name" value="SBT"/>
</dbReference>